<dbReference type="PRINTS" id="PR00723">
    <property type="entry name" value="SUBTILISIN"/>
</dbReference>
<keyword evidence="2" id="KW-0645">Protease</keyword>
<gene>
    <name evidence="7" type="ORF">FUA23_11285</name>
</gene>
<evidence type="ECO:0000256" key="2">
    <source>
        <dbReference type="ARBA" id="ARBA00022670"/>
    </source>
</evidence>
<dbReference type="SUPFAM" id="SSF52743">
    <property type="entry name" value="Subtilisin-like"/>
    <property type="match status" value="1"/>
</dbReference>
<evidence type="ECO:0000256" key="3">
    <source>
        <dbReference type="ARBA" id="ARBA00022801"/>
    </source>
</evidence>
<evidence type="ECO:0000313" key="7">
    <source>
        <dbReference type="EMBL" id="TXF89321.1"/>
    </source>
</evidence>
<feature type="region of interest" description="Disordered" evidence="5">
    <location>
        <begin position="21"/>
        <end position="44"/>
    </location>
</feature>
<dbReference type="CDD" id="cd04847">
    <property type="entry name" value="Peptidases_S8_Subtilisin_like_2"/>
    <property type="match status" value="1"/>
</dbReference>
<feature type="domain" description="Peptidase S8/S53" evidence="6">
    <location>
        <begin position="295"/>
        <end position="604"/>
    </location>
</feature>
<keyword evidence="8" id="KW-1185">Reference proteome</keyword>
<dbReference type="Gene3D" id="3.40.50.200">
    <property type="entry name" value="Peptidase S8/S53 domain"/>
    <property type="match status" value="1"/>
</dbReference>
<evidence type="ECO:0000313" key="8">
    <source>
        <dbReference type="Proteomes" id="UP000321907"/>
    </source>
</evidence>
<proteinExistence type="inferred from homology"/>
<comment type="caution">
    <text evidence="7">The sequence shown here is derived from an EMBL/GenBank/DDBJ whole genome shotgun (WGS) entry which is preliminary data.</text>
</comment>
<sequence>MPQFPHLTFVRSIVGEPRRIGRVGPHQRSEANKQNRAGHSQQLTERVTQEKADWIQDIKQRDTEGLASLDPTTIPVFLEVKPGLISSDADLRTLGIEVISEEADGFIIGSSYDELVSLSEKIQGFAYKVHGSGKVADLWSITVGDREAWKPEHVLSAELLEQWGEIDDAATYTVEVGIAFDVPIPAAPDPDKQGGETRLAKHYQALDARDEALMKRQEHFETFISHYGELTSSLVDNNDSFACEVMLTGMGLKDLVHNYPYVFEVAEKDDISLSVTATDVEVAADLTVLPPSETSVEIGVVDSGIMEGHRLLAPAIDGTRSVSYTQDASTADYVQGGGHGTKVAGRVLYPEGVSNMVSPYQLPFFLRNLRVLDKDNKLTARFPAALMEEIVGDHADLSIFNLSISSRAPFRKKHMSTWAATLDKLIHQAEVLFIISTGNTSLHSINGHLHAGRAYPDYLERPACRIANPGQSSFSLVVGSVNHASFEDHTHTSLGREDEPSPFTRYGPGIWGMVKPDVVTYGGGLVDSKFATGRVREHKTLSPELVRSTLQGGSATGRDSVGTSFATPNVTYLAGKVKELYPEEGPNLMRALIVQSARLPGDSFRNPTRLCISKFGYGIPTLDRLTDNAVNRVTFYHSGEISAEEGHLYSITIPEEVRSPEYDFEVLIEVTLAYTAEVRRTRQKTKSYLGTWLDWLPSKMGESAESFSDYALRSINGEENSYESGTRDDLDGFPWKIRRRSDYGAVKEINRNNSSLQKDWAFVRSHELSETFNLSIQGHKGWDRTKAAVPYSIVVSIEVLGEAVAVYNPIRVANQVEVTIET</sequence>
<dbReference type="AlphaFoldDB" id="A0A5C7FHN9"/>
<dbReference type="PANTHER" id="PTHR43806:SF11">
    <property type="entry name" value="CEREVISIN-RELATED"/>
    <property type="match status" value="1"/>
</dbReference>
<organism evidence="7 8">
    <name type="scientific">Neolewinella aurantiaca</name>
    <dbReference type="NCBI Taxonomy" id="2602767"/>
    <lineage>
        <taxon>Bacteria</taxon>
        <taxon>Pseudomonadati</taxon>
        <taxon>Bacteroidota</taxon>
        <taxon>Saprospiria</taxon>
        <taxon>Saprospirales</taxon>
        <taxon>Lewinellaceae</taxon>
        <taxon>Neolewinella</taxon>
    </lineage>
</organism>
<dbReference type="RefSeq" id="WP_147930847.1">
    <property type="nucleotide sequence ID" value="NZ_VOXD01000015.1"/>
</dbReference>
<dbReference type="EMBL" id="VOXD01000015">
    <property type="protein sequence ID" value="TXF89321.1"/>
    <property type="molecule type" value="Genomic_DNA"/>
</dbReference>
<evidence type="ECO:0000256" key="4">
    <source>
        <dbReference type="ARBA" id="ARBA00022825"/>
    </source>
</evidence>
<evidence type="ECO:0000256" key="1">
    <source>
        <dbReference type="ARBA" id="ARBA00011073"/>
    </source>
</evidence>
<dbReference type="GO" id="GO:0006508">
    <property type="term" value="P:proteolysis"/>
    <property type="evidence" value="ECO:0007669"/>
    <property type="project" value="UniProtKB-KW"/>
</dbReference>
<dbReference type="InterPro" id="IPR000209">
    <property type="entry name" value="Peptidase_S8/S53_dom"/>
</dbReference>
<dbReference type="GO" id="GO:0004252">
    <property type="term" value="F:serine-type endopeptidase activity"/>
    <property type="evidence" value="ECO:0007669"/>
    <property type="project" value="InterPro"/>
</dbReference>
<accession>A0A5C7FHN9</accession>
<feature type="compositionally biased region" description="Polar residues" evidence="5">
    <location>
        <begin position="34"/>
        <end position="44"/>
    </location>
</feature>
<dbReference type="InterPro" id="IPR015500">
    <property type="entry name" value="Peptidase_S8_subtilisin-rel"/>
</dbReference>
<dbReference type="Proteomes" id="UP000321907">
    <property type="component" value="Unassembled WGS sequence"/>
</dbReference>
<dbReference type="Pfam" id="PF00082">
    <property type="entry name" value="Peptidase_S8"/>
    <property type="match status" value="1"/>
</dbReference>
<keyword evidence="3" id="KW-0378">Hydrolase</keyword>
<dbReference type="InterPro" id="IPR036852">
    <property type="entry name" value="Peptidase_S8/S53_dom_sf"/>
</dbReference>
<name>A0A5C7FHN9_9BACT</name>
<dbReference type="OrthoDB" id="1100338at2"/>
<evidence type="ECO:0000259" key="6">
    <source>
        <dbReference type="Pfam" id="PF00082"/>
    </source>
</evidence>
<dbReference type="InterPro" id="IPR034074">
    <property type="entry name" value="Y4bN_pept_dom"/>
</dbReference>
<dbReference type="InterPro" id="IPR050131">
    <property type="entry name" value="Peptidase_S8_subtilisin-like"/>
</dbReference>
<protein>
    <submittedName>
        <fullName evidence="7">S8 family peptidase</fullName>
    </submittedName>
</protein>
<keyword evidence="4" id="KW-0720">Serine protease</keyword>
<evidence type="ECO:0000256" key="5">
    <source>
        <dbReference type="SAM" id="MobiDB-lite"/>
    </source>
</evidence>
<dbReference type="PANTHER" id="PTHR43806">
    <property type="entry name" value="PEPTIDASE S8"/>
    <property type="match status" value="1"/>
</dbReference>
<reference evidence="7 8" key="1">
    <citation type="submission" date="2019-08" db="EMBL/GenBank/DDBJ databases">
        <title>Lewinella sp. strain SSH13 Genome sequencing and assembly.</title>
        <authorList>
            <person name="Kim I."/>
        </authorList>
    </citation>
    <scope>NUCLEOTIDE SEQUENCE [LARGE SCALE GENOMIC DNA]</scope>
    <source>
        <strain evidence="7 8">SSH13</strain>
    </source>
</reference>
<comment type="similarity">
    <text evidence="1">Belongs to the peptidase S8 family.</text>
</comment>